<gene>
    <name evidence="2" type="ORF">SAMN04489764_1966</name>
</gene>
<dbReference type="Proteomes" id="UP000217103">
    <property type="component" value="Unassembled WGS sequence"/>
</dbReference>
<dbReference type="OrthoDB" id="3542673at2"/>
<accession>A0A1H1DG62</accession>
<feature type="compositionally biased region" description="Low complexity" evidence="1">
    <location>
        <begin position="108"/>
        <end position="119"/>
    </location>
</feature>
<dbReference type="EMBL" id="FNKK01000002">
    <property type="protein sequence ID" value="SDQ74826.1"/>
    <property type="molecule type" value="Genomic_DNA"/>
</dbReference>
<reference evidence="2 3" key="1">
    <citation type="submission" date="2016-10" db="EMBL/GenBank/DDBJ databases">
        <authorList>
            <person name="de Groot N.N."/>
        </authorList>
    </citation>
    <scope>NUCLEOTIDE SEQUENCE [LARGE SCALE GENOMIC DNA]</scope>
    <source>
        <strain evidence="2 3">DSM 43794</strain>
    </source>
</reference>
<dbReference type="RefSeq" id="WP_093258743.1">
    <property type="nucleotide sequence ID" value="NZ_FNKK01000002.1"/>
</dbReference>
<sequence>MGMSRQTIFFLACAFALSAIIPGSAGYITGRLAVLERIAEDLRVREAILQARERAVPDRKAILDRDADRRAALERDTSTRTVAGHADACPHRARPHKGRKPNSRKIIPPAALAPARARE</sequence>
<name>A0A1H1DG62_9ACTN</name>
<protein>
    <submittedName>
        <fullName evidence="2">Uncharacterized protein</fullName>
    </submittedName>
</protein>
<evidence type="ECO:0000256" key="1">
    <source>
        <dbReference type="SAM" id="MobiDB-lite"/>
    </source>
</evidence>
<evidence type="ECO:0000313" key="3">
    <source>
        <dbReference type="Proteomes" id="UP000217103"/>
    </source>
</evidence>
<organism evidence="2 3">
    <name type="scientific">Thermostaphylospora chromogena</name>
    <dbReference type="NCBI Taxonomy" id="35622"/>
    <lineage>
        <taxon>Bacteria</taxon>
        <taxon>Bacillati</taxon>
        <taxon>Actinomycetota</taxon>
        <taxon>Actinomycetes</taxon>
        <taxon>Streptosporangiales</taxon>
        <taxon>Thermomonosporaceae</taxon>
        <taxon>Thermostaphylospora</taxon>
    </lineage>
</organism>
<dbReference type="AlphaFoldDB" id="A0A1H1DG62"/>
<feature type="region of interest" description="Disordered" evidence="1">
    <location>
        <begin position="73"/>
        <end position="119"/>
    </location>
</feature>
<evidence type="ECO:0000313" key="2">
    <source>
        <dbReference type="EMBL" id="SDQ74826.1"/>
    </source>
</evidence>
<proteinExistence type="predicted"/>
<feature type="compositionally biased region" description="Basic residues" evidence="1">
    <location>
        <begin position="91"/>
        <end position="103"/>
    </location>
</feature>
<keyword evidence="3" id="KW-1185">Reference proteome</keyword>